<keyword evidence="1 2" id="KW-0193">Cuticle</keyword>
<dbReference type="AlphaFoldDB" id="A0A6A4WEG9"/>
<feature type="region of interest" description="Disordered" evidence="3">
    <location>
        <begin position="19"/>
        <end position="40"/>
    </location>
</feature>
<keyword evidence="6" id="KW-1185">Reference proteome</keyword>
<feature type="compositionally biased region" description="Polar residues" evidence="3">
    <location>
        <begin position="59"/>
        <end position="73"/>
    </location>
</feature>
<dbReference type="Proteomes" id="UP000440578">
    <property type="component" value="Unassembled WGS sequence"/>
</dbReference>
<protein>
    <submittedName>
        <fullName evidence="5">Pupal cuticle protein 27</fullName>
    </submittedName>
</protein>
<name>A0A6A4WEG9_AMPAM</name>
<dbReference type="PROSITE" id="PS51155">
    <property type="entry name" value="CHIT_BIND_RR_2"/>
    <property type="match status" value="1"/>
</dbReference>
<keyword evidence="4" id="KW-0732">Signal</keyword>
<dbReference type="OrthoDB" id="6493579at2759"/>
<sequence length="158" mass="17115">MKLIVFAAVLATVAASAPQYQPSYSPPSPAPYTPTTQKYGQQVPQILSQQFDLRPDGSYDSSYQTENGISASDSGRPVADYGGQPSYAREGQYSYTDDYGNTYTVTYTAGVNGYQPQGAHLPVPVPTEYPIPQVPVVPQGDYQPAPAPKPVQPQYQPY</sequence>
<dbReference type="GO" id="GO:0008010">
    <property type="term" value="F:structural constituent of chitin-based larval cuticle"/>
    <property type="evidence" value="ECO:0007669"/>
    <property type="project" value="TreeGrafter"/>
</dbReference>
<organism evidence="5 6">
    <name type="scientific">Amphibalanus amphitrite</name>
    <name type="common">Striped barnacle</name>
    <name type="synonym">Balanus amphitrite</name>
    <dbReference type="NCBI Taxonomy" id="1232801"/>
    <lineage>
        <taxon>Eukaryota</taxon>
        <taxon>Metazoa</taxon>
        <taxon>Ecdysozoa</taxon>
        <taxon>Arthropoda</taxon>
        <taxon>Crustacea</taxon>
        <taxon>Multicrustacea</taxon>
        <taxon>Cirripedia</taxon>
        <taxon>Thoracica</taxon>
        <taxon>Thoracicalcarea</taxon>
        <taxon>Balanomorpha</taxon>
        <taxon>Balanoidea</taxon>
        <taxon>Balanidae</taxon>
        <taxon>Amphibalaninae</taxon>
        <taxon>Amphibalanus</taxon>
    </lineage>
</organism>
<evidence type="ECO:0000256" key="3">
    <source>
        <dbReference type="SAM" id="MobiDB-lite"/>
    </source>
</evidence>
<evidence type="ECO:0000256" key="4">
    <source>
        <dbReference type="SAM" id="SignalP"/>
    </source>
</evidence>
<evidence type="ECO:0000313" key="5">
    <source>
        <dbReference type="EMBL" id="KAF0306057.1"/>
    </source>
</evidence>
<proteinExistence type="predicted"/>
<comment type="caution">
    <text evidence="5">The sequence shown here is derived from an EMBL/GenBank/DDBJ whole genome shotgun (WGS) entry which is preliminary data.</text>
</comment>
<evidence type="ECO:0000313" key="6">
    <source>
        <dbReference type="Proteomes" id="UP000440578"/>
    </source>
</evidence>
<dbReference type="PANTHER" id="PTHR10380:SF173">
    <property type="entry name" value="CUTICULAR PROTEIN 47EF, ISOFORM C-RELATED"/>
    <property type="match status" value="1"/>
</dbReference>
<dbReference type="GO" id="GO:0062129">
    <property type="term" value="C:chitin-based extracellular matrix"/>
    <property type="evidence" value="ECO:0007669"/>
    <property type="project" value="TreeGrafter"/>
</dbReference>
<accession>A0A6A4WEG9</accession>
<reference evidence="5 6" key="1">
    <citation type="submission" date="2019-07" db="EMBL/GenBank/DDBJ databases">
        <title>Draft genome assembly of a fouling barnacle, Amphibalanus amphitrite (Darwin, 1854): The first reference genome for Thecostraca.</title>
        <authorList>
            <person name="Kim W."/>
        </authorList>
    </citation>
    <scope>NUCLEOTIDE SEQUENCE [LARGE SCALE GENOMIC DNA]</scope>
    <source>
        <strain evidence="5">SNU_AA5</strain>
        <tissue evidence="5">Soma without cirri and trophi</tissue>
    </source>
</reference>
<dbReference type="InterPro" id="IPR000618">
    <property type="entry name" value="Insect_cuticle"/>
</dbReference>
<evidence type="ECO:0000256" key="2">
    <source>
        <dbReference type="PROSITE-ProRule" id="PRU00497"/>
    </source>
</evidence>
<feature type="region of interest" description="Disordered" evidence="3">
    <location>
        <begin position="54"/>
        <end position="93"/>
    </location>
</feature>
<feature type="region of interest" description="Disordered" evidence="3">
    <location>
        <begin position="132"/>
        <end position="158"/>
    </location>
</feature>
<dbReference type="PANTHER" id="PTHR10380">
    <property type="entry name" value="CUTICLE PROTEIN"/>
    <property type="match status" value="1"/>
</dbReference>
<feature type="signal peptide" evidence="4">
    <location>
        <begin position="1"/>
        <end position="15"/>
    </location>
</feature>
<feature type="chain" id="PRO_5025653850" evidence="4">
    <location>
        <begin position="16"/>
        <end position="158"/>
    </location>
</feature>
<gene>
    <name evidence="5" type="primary">PCP27_4</name>
    <name evidence="5" type="ORF">FJT64_022367</name>
</gene>
<dbReference type="Pfam" id="PF00379">
    <property type="entry name" value="Chitin_bind_4"/>
    <property type="match status" value="1"/>
</dbReference>
<dbReference type="InterPro" id="IPR050468">
    <property type="entry name" value="Cuticle_Struct_Prot"/>
</dbReference>
<dbReference type="EMBL" id="VIIS01000693">
    <property type="protein sequence ID" value="KAF0306057.1"/>
    <property type="molecule type" value="Genomic_DNA"/>
</dbReference>
<evidence type="ECO:0000256" key="1">
    <source>
        <dbReference type="ARBA" id="ARBA00022460"/>
    </source>
</evidence>